<feature type="region of interest" description="Disordered" evidence="1">
    <location>
        <begin position="1"/>
        <end position="42"/>
    </location>
</feature>
<dbReference type="Proteomes" id="UP000734854">
    <property type="component" value="Unassembled WGS sequence"/>
</dbReference>
<keyword evidence="3" id="KW-0496">Mitochondrion</keyword>
<name>A0A8J5CRE2_ZINOF</name>
<dbReference type="Pfam" id="PF14111">
    <property type="entry name" value="DUF4283"/>
    <property type="match status" value="1"/>
</dbReference>
<organism evidence="3 4">
    <name type="scientific">Zingiber officinale</name>
    <name type="common">Ginger</name>
    <name type="synonym">Amomum zingiber</name>
    <dbReference type="NCBI Taxonomy" id="94328"/>
    <lineage>
        <taxon>Eukaryota</taxon>
        <taxon>Viridiplantae</taxon>
        <taxon>Streptophyta</taxon>
        <taxon>Embryophyta</taxon>
        <taxon>Tracheophyta</taxon>
        <taxon>Spermatophyta</taxon>
        <taxon>Magnoliopsida</taxon>
        <taxon>Liliopsida</taxon>
        <taxon>Zingiberales</taxon>
        <taxon>Zingiberaceae</taxon>
        <taxon>Zingiber</taxon>
    </lineage>
</organism>
<dbReference type="AlphaFoldDB" id="A0A8J5CRE2"/>
<comment type="caution">
    <text evidence="3">The sequence shown here is derived from an EMBL/GenBank/DDBJ whole genome shotgun (WGS) entry which is preliminary data.</text>
</comment>
<evidence type="ECO:0000313" key="4">
    <source>
        <dbReference type="Proteomes" id="UP000734854"/>
    </source>
</evidence>
<reference evidence="3 4" key="1">
    <citation type="submission" date="2020-08" db="EMBL/GenBank/DDBJ databases">
        <title>Plant Genome Project.</title>
        <authorList>
            <person name="Zhang R.-G."/>
        </authorList>
    </citation>
    <scope>NUCLEOTIDE SEQUENCE [LARGE SCALE GENOMIC DNA]</scope>
    <source>
        <tissue evidence="3">Rhizome</tissue>
    </source>
</reference>
<feature type="domain" description="DUF4283" evidence="2">
    <location>
        <begin position="55"/>
        <end position="134"/>
    </location>
</feature>
<proteinExistence type="predicted"/>
<evidence type="ECO:0000256" key="1">
    <source>
        <dbReference type="SAM" id="MobiDB-lite"/>
    </source>
</evidence>
<dbReference type="PANTHER" id="PTHR31286:SF99">
    <property type="entry name" value="DUF4283 DOMAIN-CONTAINING PROTEIN"/>
    <property type="match status" value="1"/>
</dbReference>
<sequence>MIEETAGEPPTGGGASPGISENLAGSKRARDGREKAEEPDESSVFLGMKSNVYAKKRLLVKLLGRKVGYTSLYNRVKQLWALTGDFQAVDLDNGYFSFRFEKKVDYDHVLLDGPWLIADHYLLVRRWVPGFRSEEATIDSVAAWIRLPGLPLSFSDSDVLRRIGDEIDTKSPLTTNQQTSSGWVLPSISGAKRFCPFSVGERKVRPSKVSEERFFYVGMALPLDFPNVELSDFVTFA</sequence>
<accession>A0A8J5CRE2</accession>
<geneLocation type="mitochondrion" evidence="3"/>
<dbReference type="InterPro" id="IPR040256">
    <property type="entry name" value="At4g02000-like"/>
</dbReference>
<evidence type="ECO:0000313" key="3">
    <source>
        <dbReference type="EMBL" id="KAG6467764.1"/>
    </source>
</evidence>
<dbReference type="EMBL" id="JACMSC010000023">
    <property type="protein sequence ID" value="KAG6467764.1"/>
    <property type="molecule type" value="Genomic_DNA"/>
</dbReference>
<dbReference type="InterPro" id="IPR025558">
    <property type="entry name" value="DUF4283"/>
</dbReference>
<keyword evidence="4" id="KW-1185">Reference proteome</keyword>
<gene>
    <name evidence="3" type="ORF">ZIOFF_074268</name>
</gene>
<protein>
    <recommendedName>
        <fullName evidence="2">DUF4283 domain-containing protein</fullName>
    </recommendedName>
</protein>
<dbReference type="PANTHER" id="PTHR31286">
    <property type="entry name" value="GLYCINE-RICH CELL WALL STRUCTURAL PROTEIN 1.8-LIKE"/>
    <property type="match status" value="1"/>
</dbReference>
<evidence type="ECO:0000259" key="2">
    <source>
        <dbReference type="Pfam" id="PF14111"/>
    </source>
</evidence>